<dbReference type="Proteomes" id="UP000188268">
    <property type="component" value="Unassembled WGS sequence"/>
</dbReference>
<protein>
    <recommendedName>
        <fullName evidence="2">FAR1 domain-containing protein</fullName>
    </recommendedName>
</protein>
<sequence length="387" mass="43759">MQNYNLKSLLTKILNLSKPKKKEPTFSKQKKKKKKKKIAATRTLESLKEETNGVEPDNDVQLEETDNSTHGQLLDDLNDENKFGNDVQLEEPDHGTHELVDDSPIKEIMLGSDVRLKEIDNAIHGELLEDSTDNENELSDGDQLQQTDNYIPVDVLHNATNNEHHLGKDGTIAGSSVQDVSQVAQNDNTTQSSSVVQLTVVEGDEPYVGQEFENEAAAHAFYSAYGMRMGFITRMNYHNRSKIDGSIVSRAIVCNKEGYRKPYRHDVKNVRSRAPTRVGCKAMISIRKMSMGGKWVITKFVKEHTHPLAGFQAPNQKAVISNQIPNEDKRVQELTQQLLIERKRSASLRRFIDLLFNHIEEHTQGLAKRIQYIVDSVNKVESEGSNR</sequence>
<reference evidence="3 4" key="1">
    <citation type="submission" date="2013-09" db="EMBL/GenBank/DDBJ databases">
        <title>Corchorus capsularis genome sequencing.</title>
        <authorList>
            <person name="Alam M."/>
            <person name="Haque M.S."/>
            <person name="Islam M.S."/>
            <person name="Emdad E.M."/>
            <person name="Islam M.M."/>
            <person name="Ahmed B."/>
            <person name="Halim A."/>
            <person name="Hossen Q.M.M."/>
            <person name="Hossain M.Z."/>
            <person name="Ahmed R."/>
            <person name="Khan M.M."/>
            <person name="Islam R."/>
            <person name="Rashid M.M."/>
            <person name="Khan S.A."/>
            <person name="Rahman M.S."/>
            <person name="Alam M."/>
        </authorList>
    </citation>
    <scope>NUCLEOTIDE SEQUENCE [LARGE SCALE GENOMIC DNA]</scope>
    <source>
        <strain evidence="4">cv. CVL-1</strain>
        <tissue evidence="3">Whole seedling</tissue>
    </source>
</reference>
<dbReference type="Gramene" id="OMO62693">
    <property type="protein sequence ID" value="OMO62693"/>
    <property type="gene ID" value="CCACVL1_22692"/>
</dbReference>
<gene>
    <name evidence="3" type="ORF">CCACVL1_22692</name>
</gene>
<dbReference type="STRING" id="210143.A0A1R3GX86"/>
<feature type="compositionally biased region" description="Basic residues" evidence="1">
    <location>
        <begin position="28"/>
        <end position="39"/>
    </location>
</feature>
<proteinExistence type="predicted"/>
<evidence type="ECO:0000256" key="1">
    <source>
        <dbReference type="SAM" id="MobiDB-lite"/>
    </source>
</evidence>
<evidence type="ECO:0000313" key="4">
    <source>
        <dbReference type="Proteomes" id="UP000188268"/>
    </source>
</evidence>
<evidence type="ECO:0000313" key="3">
    <source>
        <dbReference type="EMBL" id="OMO62693.1"/>
    </source>
</evidence>
<dbReference type="InterPro" id="IPR004330">
    <property type="entry name" value="FAR1_DNA_bnd_dom"/>
</dbReference>
<dbReference type="EMBL" id="AWWV01013188">
    <property type="protein sequence ID" value="OMO62693.1"/>
    <property type="molecule type" value="Genomic_DNA"/>
</dbReference>
<dbReference type="PANTHER" id="PTHR46328">
    <property type="entry name" value="FAR-RED IMPAIRED RESPONSIVE (FAR1) FAMILY PROTEIN-RELATED"/>
    <property type="match status" value="1"/>
</dbReference>
<name>A0A1R3GX86_COCAP</name>
<dbReference type="Pfam" id="PF03101">
    <property type="entry name" value="FAR1"/>
    <property type="match status" value="1"/>
</dbReference>
<comment type="caution">
    <text evidence="3">The sequence shown here is derived from an EMBL/GenBank/DDBJ whole genome shotgun (WGS) entry which is preliminary data.</text>
</comment>
<accession>A0A1R3GX86</accession>
<feature type="domain" description="FAR1" evidence="2">
    <location>
        <begin position="221"/>
        <end position="308"/>
    </location>
</feature>
<keyword evidence="4" id="KW-1185">Reference proteome</keyword>
<dbReference type="AlphaFoldDB" id="A0A1R3GX86"/>
<evidence type="ECO:0000259" key="2">
    <source>
        <dbReference type="Pfam" id="PF03101"/>
    </source>
</evidence>
<dbReference type="OrthoDB" id="1856215at2759"/>
<feature type="region of interest" description="Disordered" evidence="1">
    <location>
        <begin position="15"/>
        <end position="63"/>
    </location>
</feature>
<dbReference type="PANTHER" id="PTHR46328:SF10">
    <property type="entry name" value="PROTEIN FAR1-RELATED SEQUENCE 12-LIKE ISOFORM X1"/>
    <property type="match status" value="1"/>
</dbReference>
<organism evidence="3 4">
    <name type="scientific">Corchorus capsularis</name>
    <name type="common">Jute</name>
    <dbReference type="NCBI Taxonomy" id="210143"/>
    <lineage>
        <taxon>Eukaryota</taxon>
        <taxon>Viridiplantae</taxon>
        <taxon>Streptophyta</taxon>
        <taxon>Embryophyta</taxon>
        <taxon>Tracheophyta</taxon>
        <taxon>Spermatophyta</taxon>
        <taxon>Magnoliopsida</taxon>
        <taxon>eudicotyledons</taxon>
        <taxon>Gunneridae</taxon>
        <taxon>Pentapetalae</taxon>
        <taxon>rosids</taxon>
        <taxon>malvids</taxon>
        <taxon>Malvales</taxon>
        <taxon>Malvaceae</taxon>
        <taxon>Grewioideae</taxon>
        <taxon>Apeibeae</taxon>
        <taxon>Corchorus</taxon>
    </lineage>
</organism>